<evidence type="ECO:0000313" key="4">
    <source>
        <dbReference type="Proteomes" id="UP000325313"/>
    </source>
</evidence>
<sequence length="156" mass="16930">MFAVKDSSRVMIPVLFIGMITTLCITVANARTCFFSFQTAEGGWSPPDHKASCDDGYRTYLCNLSGCKAGSPDGPTELKKSVFTGCSKDYDSPTGTLSVYVLSYNWFDGGKLSVTGKNYPSNQGDLEVYCPDSPENRNHMPFCDDSACDGGVPDNR</sequence>
<name>A0A5B0MA12_PUCGR</name>
<dbReference type="Proteomes" id="UP000325313">
    <property type="component" value="Unassembled WGS sequence"/>
</dbReference>
<comment type="caution">
    <text evidence="1">The sequence shown here is derived from an EMBL/GenBank/DDBJ whole genome shotgun (WGS) entry which is preliminary data.</text>
</comment>
<evidence type="ECO:0000313" key="3">
    <source>
        <dbReference type="Proteomes" id="UP000324748"/>
    </source>
</evidence>
<proteinExistence type="predicted"/>
<evidence type="ECO:0000313" key="2">
    <source>
        <dbReference type="EMBL" id="KAA1075289.1"/>
    </source>
</evidence>
<dbReference type="EMBL" id="VSWC01000157">
    <property type="protein sequence ID" value="KAA1075289.1"/>
    <property type="molecule type" value="Genomic_DNA"/>
</dbReference>
<gene>
    <name evidence="2" type="ORF">PGT21_032930</name>
    <name evidence="1" type="ORF">PGTUg99_022696</name>
</gene>
<protein>
    <submittedName>
        <fullName evidence="1">Uncharacterized protein</fullName>
    </submittedName>
</protein>
<dbReference type="OrthoDB" id="2495105at2759"/>
<reference evidence="3 4" key="1">
    <citation type="submission" date="2019-05" db="EMBL/GenBank/DDBJ databases">
        <title>Emergence of the Ug99 lineage of the wheat stem rust pathogen through somatic hybridization.</title>
        <authorList>
            <person name="Li F."/>
            <person name="Upadhyaya N.M."/>
            <person name="Sperschneider J."/>
            <person name="Matny O."/>
            <person name="Nguyen-Phuc H."/>
            <person name="Mago R."/>
            <person name="Raley C."/>
            <person name="Miller M.E."/>
            <person name="Silverstein K.A.T."/>
            <person name="Henningsen E."/>
            <person name="Hirsch C.D."/>
            <person name="Visser B."/>
            <person name="Pretorius Z.A."/>
            <person name="Steffenson B.J."/>
            <person name="Schwessinger B."/>
            <person name="Dodds P.N."/>
            <person name="Figueroa M."/>
        </authorList>
    </citation>
    <scope>NUCLEOTIDE SEQUENCE [LARGE SCALE GENOMIC DNA]</scope>
    <source>
        <strain evidence="2">21-0</strain>
        <strain evidence="1 4">Ug99</strain>
    </source>
</reference>
<organism evidence="1 4">
    <name type="scientific">Puccinia graminis f. sp. tritici</name>
    <dbReference type="NCBI Taxonomy" id="56615"/>
    <lineage>
        <taxon>Eukaryota</taxon>
        <taxon>Fungi</taxon>
        <taxon>Dikarya</taxon>
        <taxon>Basidiomycota</taxon>
        <taxon>Pucciniomycotina</taxon>
        <taxon>Pucciniomycetes</taxon>
        <taxon>Pucciniales</taxon>
        <taxon>Pucciniaceae</taxon>
        <taxon>Puccinia</taxon>
    </lineage>
</organism>
<dbReference type="Proteomes" id="UP000324748">
    <property type="component" value="Unassembled WGS sequence"/>
</dbReference>
<dbReference type="EMBL" id="VDEP01000476">
    <property type="protein sequence ID" value="KAA1072870.1"/>
    <property type="molecule type" value="Genomic_DNA"/>
</dbReference>
<keyword evidence="3" id="KW-1185">Reference proteome</keyword>
<evidence type="ECO:0000313" key="1">
    <source>
        <dbReference type="EMBL" id="KAA1072870.1"/>
    </source>
</evidence>
<accession>A0A5B0MA12</accession>
<dbReference type="AlphaFoldDB" id="A0A5B0MA12"/>